<keyword evidence="7" id="KW-0449">Lipoprotein</keyword>
<dbReference type="PANTHER" id="PTHR35789:SF1">
    <property type="entry name" value="SPORE GERMINATION PROTEIN B3"/>
    <property type="match status" value="1"/>
</dbReference>
<keyword evidence="3" id="KW-0309">Germination</keyword>
<dbReference type="InterPro" id="IPR046953">
    <property type="entry name" value="Spore_GerAC-like_C"/>
</dbReference>
<dbReference type="RefSeq" id="WP_066088953.1">
    <property type="nucleotide sequence ID" value="NZ_CP126114.1"/>
</dbReference>
<gene>
    <name evidence="10" type="ORF">QNH39_16860</name>
</gene>
<reference evidence="10" key="1">
    <citation type="submission" date="2023-05" db="EMBL/GenBank/DDBJ databases">
        <title>Comparative genomics of Bacillaceae isolates and their secondary metabolite potential.</title>
        <authorList>
            <person name="Song L."/>
            <person name="Nielsen L.J."/>
            <person name="Mohite O."/>
            <person name="Xu X."/>
            <person name="Weber T."/>
            <person name="Kovacs A.T."/>
        </authorList>
    </citation>
    <scope>NUCLEOTIDE SEQUENCE</scope>
    <source>
        <strain evidence="10">XLM17</strain>
    </source>
</reference>
<sequence>MSNRLKWKMLSVLFSCVMLISGCVEKKQLEKLGLSTAVGYDLEKENHIRGTVVIHKFDPLAKNLTEIITVEANTSKTLRQKQNLETDQKLVSGQLRCVIYSKELAERGIVQLVDALDRDPTIGNTVYLTVTDGKASTIMNMDKENQKIDLGTYLYNLIKQNVESEQLILPTLFEFNHRYNDHGKDPVLPILKLKNGNVILSGVALFQDDRAVAELKGDNIFYLKILSDKFKSGTHEMGFDRSKFKKLIMNQEGNAFRTVYKKLYLNIDNIRSHTKIKLVDKKNLRFKVAIKIQSRLLEATEPLDLAKPANIEYIEKVVGKEMEKEIKKLLIYFQKNKVDPIGIGNEYIAHNRGKMLTKKEWRDKYKDVKFDVHVQNTIVKSGVID</sequence>
<evidence type="ECO:0000313" key="11">
    <source>
        <dbReference type="Proteomes" id="UP001178288"/>
    </source>
</evidence>
<evidence type="ECO:0000259" key="8">
    <source>
        <dbReference type="Pfam" id="PF05504"/>
    </source>
</evidence>
<dbReference type="EMBL" id="CP126114">
    <property type="protein sequence ID" value="WHY84324.1"/>
    <property type="molecule type" value="Genomic_DNA"/>
</dbReference>
<dbReference type="InterPro" id="IPR008844">
    <property type="entry name" value="Spore_GerAC-like"/>
</dbReference>
<keyword evidence="6" id="KW-0564">Palmitate</keyword>
<dbReference type="PROSITE" id="PS51257">
    <property type="entry name" value="PROKAR_LIPOPROTEIN"/>
    <property type="match status" value="1"/>
</dbReference>
<comment type="similarity">
    <text evidence="2">Belongs to the GerABKC lipoprotein family.</text>
</comment>
<dbReference type="KEGG" id="nnv:QNH39_16860"/>
<evidence type="ECO:0000313" key="10">
    <source>
        <dbReference type="EMBL" id="WHY84324.1"/>
    </source>
</evidence>
<evidence type="ECO:0000256" key="1">
    <source>
        <dbReference type="ARBA" id="ARBA00004635"/>
    </source>
</evidence>
<dbReference type="GO" id="GO:0009847">
    <property type="term" value="P:spore germination"/>
    <property type="evidence" value="ECO:0007669"/>
    <property type="project" value="InterPro"/>
</dbReference>
<comment type="subcellular location">
    <subcellularLocation>
        <location evidence="1">Membrane</location>
        <topology evidence="1">Lipid-anchor</topology>
    </subcellularLocation>
</comment>
<dbReference type="NCBIfam" id="TIGR02887">
    <property type="entry name" value="spore_ger_x_C"/>
    <property type="match status" value="1"/>
</dbReference>
<dbReference type="PANTHER" id="PTHR35789">
    <property type="entry name" value="SPORE GERMINATION PROTEIN B3"/>
    <property type="match status" value="1"/>
</dbReference>
<dbReference type="GO" id="GO:0016020">
    <property type="term" value="C:membrane"/>
    <property type="evidence" value="ECO:0007669"/>
    <property type="project" value="UniProtKB-SubCell"/>
</dbReference>
<evidence type="ECO:0000256" key="4">
    <source>
        <dbReference type="ARBA" id="ARBA00022729"/>
    </source>
</evidence>
<accession>A0AA95MLC8</accession>
<dbReference type="Pfam" id="PF25198">
    <property type="entry name" value="Spore_GerAC_N"/>
    <property type="match status" value="1"/>
</dbReference>
<dbReference type="InterPro" id="IPR038501">
    <property type="entry name" value="Spore_GerAC_C_sf"/>
</dbReference>
<evidence type="ECO:0000256" key="5">
    <source>
        <dbReference type="ARBA" id="ARBA00023136"/>
    </source>
</evidence>
<evidence type="ECO:0000256" key="3">
    <source>
        <dbReference type="ARBA" id="ARBA00022544"/>
    </source>
</evidence>
<proteinExistence type="inferred from homology"/>
<name>A0AA95MLC8_9BACI</name>
<protein>
    <submittedName>
        <fullName evidence="10">Ger(X)C family spore germination protein</fullName>
    </submittedName>
</protein>
<evidence type="ECO:0000259" key="9">
    <source>
        <dbReference type="Pfam" id="PF25198"/>
    </source>
</evidence>
<dbReference type="Pfam" id="PF05504">
    <property type="entry name" value="Spore_GerAC"/>
    <property type="match status" value="1"/>
</dbReference>
<evidence type="ECO:0000256" key="6">
    <source>
        <dbReference type="ARBA" id="ARBA00023139"/>
    </source>
</evidence>
<dbReference type="Gene3D" id="3.30.300.210">
    <property type="entry name" value="Nutrient germinant receptor protein C, domain 3"/>
    <property type="match status" value="1"/>
</dbReference>
<evidence type="ECO:0000256" key="2">
    <source>
        <dbReference type="ARBA" id="ARBA00007886"/>
    </source>
</evidence>
<keyword evidence="11" id="KW-1185">Reference proteome</keyword>
<dbReference type="AlphaFoldDB" id="A0AA95MLC8"/>
<feature type="domain" description="Spore germination GerAC-like C-terminal" evidence="8">
    <location>
        <begin position="201"/>
        <end position="382"/>
    </location>
</feature>
<keyword evidence="5" id="KW-0472">Membrane</keyword>
<keyword evidence="4" id="KW-0732">Signal</keyword>
<organism evidence="10 11">
    <name type="scientific">Neobacillus novalis</name>
    <dbReference type="NCBI Taxonomy" id="220687"/>
    <lineage>
        <taxon>Bacteria</taxon>
        <taxon>Bacillati</taxon>
        <taxon>Bacillota</taxon>
        <taxon>Bacilli</taxon>
        <taxon>Bacillales</taxon>
        <taxon>Bacillaceae</taxon>
        <taxon>Neobacillus</taxon>
    </lineage>
</organism>
<feature type="domain" description="Spore germination protein N-terminal" evidence="9">
    <location>
        <begin position="26"/>
        <end position="193"/>
    </location>
</feature>
<dbReference type="Proteomes" id="UP001178288">
    <property type="component" value="Chromosome"/>
</dbReference>
<evidence type="ECO:0000256" key="7">
    <source>
        <dbReference type="ARBA" id="ARBA00023288"/>
    </source>
</evidence>
<dbReference type="InterPro" id="IPR057336">
    <property type="entry name" value="GerAC_N"/>
</dbReference>